<dbReference type="KEGG" id="asd:AS9A_2106"/>
<accession>F6EPS5</accession>
<dbReference type="EMBL" id="CP002786">
    <property type="protein sequence ID" value="AEF40555.1"/>
    <property type="molecule type" value="Genomic_DNA"/>
</dbReference>
<feature type="domain" description="AMIN-like" evidence="1">
    <location>
        <begin position="2"/>
        <end position="89"/>
    </location>
</feature>
<organism evidence="2 3">
    <name type="scientific">Hoyosella subflava (strain DSM 45089 / JCM 17490 / NBRC 109087 / DQS3-9A1)</name>
    <name type="common">Amycolicicoccus subflavus</name>
    <dbReference type="NCBI Taxonomy" id="443218"/>
    <lineage>
        <taxon>Bacteria</taxon>
        <taxon>Bacillati</taxon>
        <taxon>Actinomycetota</taxon>
        <taxon>Actinomycetes</taxon>
        <taxon>Mycobacteriales</taxon>
        <taxon>Hoyosellaceae</taxon>
        <taxon>Hoyosella</taxon>
    </lineage>
</organism>
<evidence type="ECO:0000313" key="3">
    <source>
        <dbReference type="Proteomes" id="UP000009235"/>
    </source>
</evidence>
<gene>
    <name evidence="2" type="ordered locus">AS9A_2106</name>
</gene>
<proteinExistence type="predicted"/>
<protein>
    <recommendedName>
        <fullName evidence="1">AMIN-like domain-containing protein</fullName>
    </recommendedName>
</protein>
<dbReference type="STRING" id="443218.AS9A_2106"/>
<keyword evidence="3" id="KW-1185">Reference proteome</keyword>
<evidence type="ECO:0000313" key="2">
    <source>
        <dbReference type="EMBL" id="AEF40555.1"/>
    </source>
</evidence>
<dbReference type="Pfam" id="PF24837">
    <property type="entry name" value="AMIN-like"/>
    <property type="match status" value="1"/>
</dbReference>
<dbReference type="AlphaFoldDB" id="F6EPS5"/>
<dbReference type="InterPro" id="IPR056303">
    <property type="entry name" value="AMIN-like"/>
</dbReference>
<sequence length="92" mass="10533">MPLRGGAYLQFIVQAPAYDRHGNQTYRPANYRELVNVNGYQTFRQVAWAGSFEGQTTFGVGVRARLPFRVFTLDGPGDYHSRVVIDVAHYWH</sequence>
<name>F6EPS5_HOYSD</name>
<dbReference type="eggNOG" id="COG3409">
    <property type="taxonomic scope" value="Bacteria"/>
</dbReference>
<dbReference type="HOGENOM" id="CLU_2406881_0_0_11"/>
<reference evidence="2 3" key="1">
    <citation type="journal article" date="2011" name="J. Bacteriol.">
        <title>Complete genome sequence of Amycolicicoccus subflavus DQS3-9A1T, an actinomycete isolated from crude oil-polluted soil.</title>
        <authorList>
            <person name="Cai M."/>
            <person name="Chen W.M."/>
            <person name="Nie Y."/>
            <person name="Chi C.Q."/>
            <person name="Wang Y.N."/>
            <person name="Tang Y.Q."/>
            <person name="Li G.Y."/>
            <person name="Wu X.L."/>
        </authorList>
    </citation>
    <scope>NUCLEOTIDE SEQUENCE [LARGE SCALE GENOMIC DNA]</scope>
    <source>
        <strain evidence="3">DSM 45089 / DQS3-9A1</strain>
    </source>
</reference>
<dbReference type="Proteomes" id="UP000009235">
    <property type="component" value="Chromosome"/>
</dbReference>
<evidence type="ECO:0000259" key="1">
    <source>
        <dbReference type="Pfam" id="PF24837"/>
    </source>
</evidence>